<dbReference type="RefSeq" id="WP_223541304.1">
    <property type="nucleotide sequence ID" value="NZ_CP178857.1"/>
</dbReference>
<sequence length="82" mass="9168">MHTSIPVGAAAGCDLFKAPTKQGISGRFDGLFFCLEETGLYISFMHNQMNKYDLWIYESAVKVTPSKRDRKPRIANTVQGIV</sequence>
<accession>A0ABW9H1U2</accession>
<name>A0ABW9H1U2_9PSED</name>
<proteinExistence type="predicted"/>
<protein>
    <submittedName>
        <fullName evidence="1">Uncharacterized protein</fullName>
    </submittedName>
</protein>
<gene>
    <name evidence="1" type="ORF">ACKKH4_01570</name>
</gene>
<comment type="caution">
    <text evidence="1">The sequence shown here is derived from an EMBL/GenBank/DDBJ whole genome shotgun (WGS) entry which is preliminary data.</text>
</comment>
<dbReference type="Proteomes" id="UP001631987">
    <property type="component" value="Unassembled WGS sequence"/>
</dbReference>
<evidence type="ECO:0000313" key="2">
    <source>
        <dbReference type="Proteomes" id="UP001631987"/>
    </source>
</evidence>
<organism evidence="1 2">
    <name type="scientific">Pseudomonas monachiensis</name>
    <dbReference type="NCBI Taxonomy" id="3060212"/>
    <lineage>
        <taxon>Bacteria</taxon>
        <taxon>Pseudomonadati</taxon>
        <taxon>Pseudomonadota</taxon>
        <taxon>Gammaproteobacteria</taxon>
        <taxon>Pseudomonadales</taxon>
        <taxon>Pseudomonadaceae</taxon>
        <taxon>Pseudomonas</taxon>
    </lineage>
</organism>
<reference evidence="1 2" key="1">
    <citation type="submission" date="2024-12" db="EMBL/GenBank/DDBJ databases">
        <title>Pseudomonas species isolated from Lotus nodules promote plant growth.</title>
        <authorList>
            <person name="Yu Y.-H."/>
            <person name="Kurtenbach J."/>
            <person name="Crosbie D."/>
            <person name="Brachmann A."/>
            <person name="Marin M."/>
        </authorList>
    </citation>
    <scope>NUCLEOTIDE SEQUENCE [LARGE SCALE GENOMIC DNA]</scope>
    <source>
        <strain evidence="1 2">PLb12A</strain>
    </source>
</reference>
<evidence type="ECO:0000313" key="1">
    <source>
        <dbReference type="EMBL" id="MFM9515938.1"/>
    </source>
</evidence>
<dbReference type="EMBL" id="JBJVNW010000001">
    <property type="protein sequence ID" value="MFM9515938.1"/>
    <property type="molecule type" value="Genomic_DNA"/>
</dbReference>
<keyword evidence="2" id="KW-1185">Reference proteome</keyword>